<comment type="caution">
    <text evidence="1">The sequence shown here is derived from an EMBL/GenBank/DDBJ whole genome shotgun (WGS) entry which is preliminary data.</text>
</comment>
<dbReference type="OrthoDB" id="3213544at2"/>
<dbReference type="AlphaFoldDB" id="A0A3A1QSM1"/>
<keyword evidence="2" id="KW-1185">Reference proteome</keyword>
<evidence type="ECO:0000313" key="2">
    <source>
        <dbReference type="Proteomes" id="UP000265801"/>
    </source>
</evidence>
<sequence>MINIRTLGKFALYDHKEYRFLPQSDGSFALISTNSSDLHKGFKKIGEIHENRYLKEVHLEELSLVFQKKTSVRFKGDLFIGSAVEGDEIMLYTRDVSLGKKHNMKMRDKDEYYQYINLKDIEEITQQWIPIPDYNVKERD</sequence>
<reference evidence="1 2" key="1">
    <citation type="submission" date="2018-09" db="EMBL/GenBank/DDBJ databases">
        <title>Bacillus saliacetes sp. nov., isolated from Thai shrimp paste (Ka-pi).</title>
        <authorList>
            <person name="Daroonpunt R."/>
            <person name="Tanasupawat S."/>
            <person name="Yiamsombut S."/>
        </authorList>
    </citation>
    <scope>NUCLEOTIDE SEQUENCE [LARGE SCALE GENOMIC DNA]</scope>
    <source>
        <strain evidence="1 2">SKP7-4</strain>
    </source>
</reference>
<gene>
    <name evidence="1" type="ORF">D3H55_16750</name>
</gene>
<organism evidence="1 2">
    <name type="scientific">Bacillus salacetis</name>
    <dbReference type="NCBI Taxonomy" id="2315464"/>
    <lineage>
        <taxon>Bacteria</taxon>
        <taxon>Bacillati</taxon>
        <taxon>Bacillota</taxon>
        <taxon>Bacilli</taxon>
        <taxon>Bacillales</taxon>
        <taxon>Bacillaceae</taxon>
        <taxon>Bacillus</taxon>
    </lineage>
</organism>
<dbReference type="EMBL" id="QXIR01000026">
    <property type="protein sequence ID" value="RIW30387.1"/>
    <property type="molecule type" value="Genomic_DNA"/>
</dbReference>
<dbReference type="RefSeq" id="WP_119548471.1">
    <property type="nucleotide sequence ID" value="NZ_QXIR01000026.1"/>
</dbReference>
<name>A0A3A1QSM1_9BACI</name>
<evidence type="ECO:0000313" key="1">
    <source>
        <dbReference type="EMBL" id="RIW30387.1"/>
    </source>
</evidence>
<dbReference type="Proteomes" id="UP000265801">
    <property type="component" value="Unassembled WGS sequence"/>
</dbReference>
<accession>A0A3A1QSM1</accession>
<proteinExistence type="predicted"/>
<protein>
    <submittedName>
        <fullName evidence="1">Uncharacterized protein</fullName>
    </submittedName>
</protein>